<dbReference type="Pfam" id="PF08544">
    <property type="entry name" value="GHMP_kinases_C"/>
    <property type="match status" value="1"/>
</dbReference>
<dbReference type="PROSITE" id="PS00627">
    <property type="entry name" value="GHMP_KINASES_ATP"/>
    <property type="match status" value="1"/>
</dbReference>
<comment type="similarity">
    <text evidence="1">Belongs to the GHMP kinase family. GalK subfamily.</text>
</comment>
<dbReference type="NCBIfam" id="TIGR00131">
    <property type="entry name" value="gal_kin"/>
    <property type="match status" value="1"/>
</dbReference>
<dbReference type="PANTHER" id="PTHR10457:SF7">
    <property type="entry name" value="GALACTOKINASE-RELATED"/>
    <property type="match status" value="1"/>
</dbReference>
<evidence type="ECO:0000259" key="9">
    <source>
        <dbReference type="Pfam" id="PF00288"/>
    </source>
</evidence>
<keyword evidence="2" id="KW-0808">Transferase</keyword>
<keyword evidence="6" id="KW-0119">Carbohydrate metabolism</keyword>
<keyword evidence="5" id="KW-0067">ATP-binding</keyword>
<feature type="compositionally biased region" description="Polar residues" evidence="8">
    <location>
        <begin position="1"/>
        <end position="12"/>
    </location>
</feature>
<dbReference type="InterPro" id="IPR000705">
    <property type="entry name" value="Galactokinase"/>
</dbReference>
<evidence type="ECO:0000256" key="6">
    <source>
        <dbReference type="ARBA" id="ARBA00023144"/>
    </source>
</evidence>
<reference evidence="13" key="1">
    <citation type="journal article" date="2019" name="Int. J. Syst. Evol. Microbiol.">
        <title>The Global Catalogue of Microorganisms (GCM) 10K type strain sequencing project: providing services to taxonomists for standard genome sequencing and annotation.</title>
        <authorList>
            <consortium name="The Broad Institute Genomics Platform"/>
            <consortium name="The Broad Institute Genome Sequencing Center for Infectious Disease"/>
            <person name="Wu L."/>
            <person name="Ma J."/>
        </authorList>
    </citation>
    <scope>NUCLEOTIDE SEQUENCE [LARGE SCALE GENOMIC DNA]</scope>
    <source>
        <strain evidence="13">NBRC 110608</strain>
    </source>
</reference>
<feature type="domain" description="GHMP kinase N-terminal" evidence="9">
    <location>
        <begin position="161"/>
        <end position="239"/>
    </location>
</feature>
<evidence type="ECO:0000256" key="2">
    <source>
        <dbReference type="ARBA" id="ARBA00022679"/>
    </source>
</evidence>
<evidence type="ECO:0000313" key="13">
    <source>
        <dbReference type="Proteomes" id="UP001321421"/>
    </source>
</evidence>
<evidence type="ECO:0000256" key="5">
    <source>
        <dbReference type="ARBA" id="ARBA00022840"/>
    </source>
</evidence>
<dbReference type="InterPro" id="IPR006203">
    <property type="entry name" value="GHMP_knse_ATP-bd_CS"/>
</dbReference>
<name>A0ABN6YHC8_9MICO</name>
<gene>
    <name evidence="12" type="primary">galK</name>
    <name evidence="12" type="ORF">GCM10025872_04760</name>
</gene>
<evidence type="ECO:0000256" key="3">
    <source>
        <dbReference type="ARBA" id="ARBA00022741"/>
    </source>
</evidence>
<dbReference type="InterPro" id="IPR013750">
    <property type="entry name" value="GHMP_kinase_C_dom"/>
</dbReference>
<dbReference type="InterPro" id="IPR006204">
    <property type="entry name" value="GHMP_kinase_N_dom"/>
</dbReference>
<feature type="domain" description="Galactokinase N-terminal" evidence="11">
    <location>
        <begin position="70"/>
        <end position="118"/>
    </location>
</feature>
<evidence type="ECO:0000259" key="10">
    <source>
        <dbReference type="Pfam" id="PF08544"/>
    </source>
</evidence>
<dbReference type="Pfam" id="PF00288">
    <property type="entry name" value="GHMP_kinases_N"/>
    <property type="match status" value="1"/>
</dbReference>
<keyword evidence="6" id="KW-0299">Galactose metabolism</keyword>
<evidence type="ECO:0000256" key="1">
    <source>
        <dbReference type="ARBA" id="ARBA00006566"/>
    </source>
</evidence>
<feature type="compositionally biased region" description="Polar residues" evidence="8">
    <location>
        <begin position="22"/>
        <end position="32"/>
    </location>
</feature>
<evidence type="ECO:0000259" key="11">
    <source>
        <dbReference type="Pfam" id="PF10509"/>
    </source>
</evidence>
<evidence type="ECO:0000256" key="4">
    <source>
        <dbReference type="ARBA" id="ARBA00022777"/>
    </source>
</evidence>
<dbReference type="InterPro" id="IPR036554">
    <property type="entry name" value="GHMP_kinase_C_sf"/>
</dbReference>
<dbReference type="InterPro" id="IPR006206">
    <property type="entry name" value="Mevalonate/galactokinase"/>
</dbReference>
<dbReference type="EMBL" id="AP027735">
    <property type="protein sequence ID" value="BDZ56819.1"/>
    <property type="molecule type" value="Genomic_DNA"/>
</dbReference>
<proteinExistence type="inferred from homology"/>
<dbReference type="InterPro" id="IPR019539">
    <property type="entry name" value="GalKase_N"/>
</dbReference>
<protein>
    <recommendedName>
        <fullName evidence="7">Galactokinase</fullName>
        <ecNumber evidence="7">2.7.1.6</ecNumber>
    </recommendedName>
</protein>
<keyword evidence="13" id="KW-1185">Reference proteome</keyword>
<dbReference type="PIRSF" id="PIRSF000530">
    <property type="entry name" value="Galactokinase"/>
    <property type="match status" value="1"/>
</dbReference>
<dbReference type="SUPFAM" id="SSF55060">
    <property type="entry name" value="GHMP Kinase, C-terminal domain"/>
    <property type="match status" value="1"/>
</dbReference>
<feature type="region of interest" description="Disordered" evidence="8">
    <location>
        <begin position="1"/>
        <end position="55"/>
    </location>
</feature>
<evidence type="ECO:0000256" key="7">
    <source>
        <dbReference type="NCBIfam" id="TIGR00131"/>
    </source>
</evidence>
<dbReference type="Gene3D" id="3.30.230.10">
    <property type="match status" value="1"/>
</dbReference>
<evidence type="ECO:0000313" key="12">
    <source>
        <dbReference type="EMBL" id="BDZ56819.1"/>
    </source>
</evidence>
<keyword evidence="3" id="KW-0547">Nucleotide-binding</keyword>
<dbReference type="Gene3D" id="3.30.70.890">
    <property type="entry name" value="GHMP kinase, C-terminal domain"/>
    <property type="match status" value="1"/>
</dbReference>
<dbReference type="InterPro" id="IPR014721">
    <property type="entry name" value="Ribsml_uS5_D2-typ_fold_subgr"/>
</dbReference>
<dbReference type="PRINTS" id="PR00959">
    <property type="entry name" value="MEVGALKINASE"/>
</dbReference>
<dbReference type="RefSeq" id="WP_289232202.1">
    <property type="nucleotide sequence ID" value="NZ_AP027735.1"/>
</dbReference>
<dbReference type="InterPro" id="IPR020568">
    <property type="entry name" value="Ribosomal_Su5_D2-typ_SF"/>
</dbReference>
<dbReference type="PANTHER" id="PTHR10457">
    <property type="entry name" value="MEVALONATE KINASE/GALACTOKINASE"/>
    <property type="match status" value="1"/>
</dbReference>
<feature type="domain" description="GHMP kinase C-terminal" evidence="10">
    <location>
        <begin position="348"/>
        <end position="418"/>
    </location>
</feature>
<keyword evidence="4" id="KW-0418">Kinase</keyword>
<dbReference type="SUPFAM" id="SSF54211">
    <property type="entry name" value="Ribosomal protein S5 domain 2-like"/>
    <property type="match status" value="1"/>
</dbReference>
<sequence>MSGENPSRSSSGEALAEPRIETTPSPSRSSSGEALAEPRIETTPSSSRSSSGEALAEPRIETLLDDADRAFRDVLDATPDGAWFAPGRLNLVGEHTDYNGGFVLPLALERGAVACVRRRDDDLVRVHSTDLGSTVQVRLGDVGPDAGLDWAAYVAGVGWAAVQRGLPVPGIDLTVSSNVPAGAGLSSSAALSCVTARAWADLAGWDLPDVEIAALGRDAENHVAGAPTGVMDQLASVCGRKGHALEIDTRSVEITWLPFDPASAGLALLVIDSRTPHALVDGAYAERRESCRRAAAALGVEELRDVPVDGLEQRLAGLPDLLRRRARHVVTDSDRVEQAAALLTSGADPRELGPLLDASHASMRDDFEITVPTVDTIQRAAVAAGAYGARMTGGGFGGCVIALVDAAAVDRVTAAVTDAAARAGHPTPVAFVAEPGDGARRLR</sequence>
<evidence type="ECO:0000256" key="8">
    <source>
        <dbReference type="SAM" id="MobiDB-lite"/>
    </source>
</evidence>
<dbReference type="Pfam" id="PF10509">
    <property type="entry name" value="GalKase_gal_bdg"/>
    <property type="match status" value="1"/>
</dbReference>
<dbReference type="EC" id="2.7.1.6" evidence="7"/>
<organism evidence="12 13">
    <name type="scientific">Barrientosiimonas endolithica</name>
    <dbReference type="NCBI Taxonomy" id="1535208"/>
    <lineage>
        <taxon>Bacteria</taxon>
        <taxon>Bacillati</taxon>
        <taxon>Actinomycetota</taxon>
        <taxon>Actinomycetes</taxon>
        <taxon>Micrococcales</taxon>
        <taxon>Dermacoccaceae</taxon>
        <taxon>Barrientosiimonas</taxon>
    </lineage>
</organism>
<accession>A0ABN6YHC8</accession>
<dbReference type="Proteomes" id="UP001321421">
    <property type="component" value="Chromosome"/>
</dbReference>
<dbReference type="PRINTS" id="PR00473">
    <property type="entry name" value="GALCTOKINASE"/>
</dbReference>